<dbReference type="PATRIC" id="fig|28229.4.peg.4289"/>
<dbReference type="SUPFAM" id="SSF55874">
    <property type="entry name" value="ATPase domain of HSP90 chaperone/DNA topoisomerase II/histidine kinase"/>
    <property type="match status" value="1"/>
</dbReference>
<dbReference type="InterPro" id="IPR050428">
    <property type="entry name" value="TCS_sensor_his_kinase"/>
</dbReference>
<dbReference type="SUPFAM" id="SSF47384">
    <property type="entry name" value="Homodimeric domain of signal transducing histidine kinase"/>
    <property type="match status" value="1"/>
</dbReference>
<evidence type="ECO:0000256" key="5">
    <source>
        <dbReference type="ARBA" id="ARBA00022679"/>
    </source>
</evidence>
<dbReference type="Pfam" id="PF02518">
    <property type="entry name" value="HATPase_c"/>
    <property type="match status" value="1"/>
</dbReference>
<comment type="subcellular location">
    <subcellularLocation>
        <location evidence="2">Membrane</location>
    </subcellularLocation>
</comment>
<evidence type="ECO:0000313" key="14">
    <source>
        <dbReference type="Proteomes" id="UP000029843"/>
    </source>
</evidence>
<dbReference type="InterPro" id="IPR036097">
    <property type="entry name" value="HisK_dim/P_sf"/>
</dbReference>
<keyword evidence="9" id="KW-0902">Two-component regulatory system</keyword>
<keyword evidence="6 10" id="KW-0812">Transmembrane</keyword>
<dbReference type="Gene3D" id="1.10.287.130">
    <property type="match status" value="1"/>
</dbReference>
<evidence type="ECO:0000256" key="6">
    <source>
        <dbReference type="ARBA" id="ARBA00022692"/>
    </source>
</evidence>
<evidence type="ECO:0000259" key="11">
    <source>
        <dbReference type="PROSITE" id="PS50109"/>
    </source>
</evidence>
<dbReference type="SMART" id="SM00388">
    <property type="entry name" value="HisKA"/>
    <property type="match status" value="1"/>
</dbReference>
<feature type="transmembrane region" description="Helical" evidence="10">
    <location>
        <begin position="12"/>
        <end position="30"/>
    </location>
</feature>
<dbReference type="PANTHER" id="PTHR45436">
    <property type="entry name" value="SENSOR HISTIDINE KINASE YKOH"/>
    <property type="match status" value="1"/>
</dbReference>
<comment type="caution">
    <text evidence="13">The sequence shown here is derived from an EMBL/GenBank/DDBJ whole genome shotgun (WGS) entry which is preliminary data.</text>
</comment>
<dbReference type="InterPro" id="IPR003660">
    <property type="entry name" value="HAMP_dom"/>
</dbReference>
<keyword evidence="8 10" id="KW-1133">Transmembrane helix</keyword>
<evidence type="ECO:0000256" key="1">
    <source>
        <dbReference type="ARBA" id="ARBA00000085"/>
    </source>
</evidence>
<feature type="domain" description="Histidine kinase" evidence="11">
    <location>
        <begin position="239"/>
        <end position="428"/>
    </location>
</feature>
<dbReference type="EC" id="2.7.13.3" evidence="3"/>
<feature type="domain" description="HAMP" evidence="12">
    <location>
        <begin position="177"/>
        <end position="231"/>
    </location>
</feature>
<evidence type="ECO:0000256" key="10">
    <source>
        <dbReference type="SAM" id="Phobius"/>
    </source>
</evidence>
<dbReference type="PROSITE" id="PS50109">
    <property type="entry name" value="HIS_KIN"/>
    <property type="match status" value="1"/>
</dbReference>
<dbReference type="Proteomes" id="UP000029843">
    <property type="component" value="Unassembled WGS sequence"/>
</dbReference>
<evidence type="ECO:0000256" key="2">
    <source>
        <dbReference type="ARBA" id="ARBA00004370"/>
    </source>
</evidence>
<dbReference type="PANTHER" id="PTHR45436:SF5">
    <property type="entry name" value="SENSOR HISTIDINE KINASE TRCS"/>
    <property type="match status" value="1"/>
</dbReference>
<evidence type="ECO:0000256" key="8">
    <source>
        <dbReference type="ARBA" id="ARBA00022989"/>
    </source>
</evidence>
<dbReference type="CDD" id="cd00082">
    <property type="entry name" value="HisKA"/>
    <property type="match status" value="1"/>
</dbReference>
<dbReference type="RefSeq" id="WP_033095857.1">
    <property type="nucleotide sequence ID" value="NZ_JQED01000056.1"/>
</dbReference>
<reference evidence="13 14" key="1">
    <citation type="submission" date="2014-08" db="EMBL/GenBank/DDBJ databases">
        <title>Genomic and Phenotypic Diversity of Colwellia psychrerythraea strains from Disparate Marine Basins.</title>
        <authorList>
            <person name="Techtmann S.M."/>
            <person name="Stelling S.C."/>
            <person name="Utturkar S.M."/>
            <person name="Alshibli N."/>
            <person name="Harris A."/>
            <person name="Brown S.D."/>
            <person name="Hazen T.C."/>
        </authorList>
    </citation>
    <scope>NUCLEOTIDE SEQUENCE [LARGE SCALE GENOMIC DNA]</scope>
    <source>
        <strain evidence="13 14">ND2E</strain>
    </source>
</reference>
<dbReference type="InterPro" id="IPR036890">
    <property type="entry name" value="HATPase_C_sf"/>
</dbReference>
<keyword evidence="5" id="KW-0808">Transferase</keyword>
<proteinExistence type="predicted"/>
<keyword evidence="7 13" id="KW-0418">Kinase</keyword>
<evidence type="ECO:0000256" key="9">
    <source>
        <dbReference type="ARBA" id="ARBA00023012"/>
    </source>
</evidence>
<dbReference type="InterPro" id="IPR003594">
    <property type="entry name" value="HATPase_dom"/>
</dbReference>
<dbReference type="Gene3D" id="3.30.565.10">
    <property type="entry name" value="Histidine kinase-like ATPase, C-terminal domain"/>
    <property type="match status" value="1"/>
</dbReference>
<evidence type="ECO:0000256" key="3">
    <source>
        <dbReference type="ARBA" id="ARBA00012438"/>
    </source>
</evidence>
<dbReference type="EMBL" id="JQED01000056">
    <property type="protein sequence ID" value="KGJ86623.1"/>
    <property type="molecule type" value="Genomic_DNA"/>
</dbReference>
<gene>
    <name evidence="13" type="ORF">ND2E_0795</name>
</gene>
<dbReference type="InterPro" id="IPR005467">
    <property type="entry name" value="His_kinase_dom"/>
</dbReference>
<evidence type="ECO:0000313" key="13">
    <source>
        <dbReference type="EMBL" id="KGJ86623.1"/>
    </source>
</evidence>
<dbReference type="Pfam" id="PF00512">
    <property type="entry name" value="HisKA"/>
    <property type="match status" value="1"/>
</dbReference>
<evidence type="ECO:0000259" key="12">
    <source>
        <dbReference type="PROSITE" id="PS50885"/>
    </source>
</evidence>
<sequence length="428" mass="48534">MKKLYPAKYITALYFSLIAIALVTIHFSVYEFTTSDLEHLYTTNRLEKIESYTSDYLSDKSIQGVTSLDLQPQGSSILHEHIVLYFASEMLPLGFPKFEEIPFNEVIEIRSASDHQAYFVSKSKLDTLDGKVDVYFLVGNSLFELSETQLFSLHTKQIIISISLLILTLFAVFKISTKLTNPISHLVKTLSLSSPDDLSPISITEEVSTIELAKLINTFNEYQERIKASMERERSFNRYASHELRSPLMVMTGAINILEASSDIKVVSRQRERLKKATKEMTEFVETLLSLSKSTIESAVRLIDKDEITNIILSHEHLISNKKISWKVNFQGTITILMPEFSFHILLGNIIKNAFAYTQYGEIVINVMPTYIEVIDTGKGIDGESIRESVDGYGLGLLLVKDICHRYGWTFTLNNNLKNGCTAKVEFS</sequence>
<evidence type="ECO:0000256" key="4">
    <source>
        <dbReference type="ARBA" id="ARBA00022553"/>
    </source>
</evidence>
<dbReference type="PROSITE" id="PS50885">
    <property type="entry name" value="HAMP"/>
    <property type="match status" value="1"/>
</dbReference>
<dbReference type="SMART" id="SM00387">
    <property type="entry name" value="HATPase_c"/>
    <property type="match status" value="1"/>
</dbReference>
<keyword evidence="4" id="KW-0597">Phosphoprotein</keyword>
<dbReference type="GO" id="GO:0000155">
    <property type="term" value="F:phosphorelay sensor kinase activity"/>
    <property type="evidence" value="ECO:0007669"/>
    <property type="project" value="InterPro"/>
</dbReference>
<accession>A0A099KAM5</accession>
<name>A0A099KAM5_COLPS</name>
<dbReference type="GO" id="GO:0005886">
    <property type="term" value="C:plasma membrane"/>
    <property type="evidence" value="ECO:0007669"/>
    <property type="project" value="TreeGrafter"/>
</dbReference>
<dbReference type="Gene3D" id="6.10.340.10">
    <property type="match status" value="1"/>
</dbReference>
<protein>
    <recommendedName>
        <fullName evidence="3">histidine kinase</fullName>
        <ecNumber evidence="3">2.7.13.3</ecNumber>
    </recommendedName>
</protein>
<dbReference type="InterPro" id="IPR003661">
    <property type="entry name" value="HisK_dim/P_dom"/>
</dbReference>
<comment type="catalytic activity">
    <reaction evidence="1">
        <text>ATP + protein L-histidine = ADP + protein N-phospho-L-histidine.</text>
        <dbReference type="EC" id="2.7.13.3"/>
    </reaction>
</comment>
<dbReference type="OrthoDB" id="9121563at2"/>
<evidence type="ECO:0000256" key="7">
    <source>
        <dbReference type="ARBA" id="ARBA00022777"/>
    </source>
</evidence>
<keyword evidence="10" id="KW-0472">Membrane</keyword>
<dbReference type="AlphaFoldDB" id="A0A099KAM5"/>
<organism evidence="13 14">
    <name type="scientific">Colwellia psychrerythraea</name>
    <name type="common">Vibrio psychroerythus</name>
    <dbReference type="NCBI Taxonomy" id="28229"/>
    <lineage>
        <taxon>Bacteria</taxon>
        <taxon>Pseudomonadati</taxon>
        <taxon>Pseudomonadota</taxon>
        <taxon>Gammaproteobacteria</taxon>
        <taxon>Alteromonadales</taxon>
        <taxon>Colwelliaceae</taxon>
        <taxon>Colwellia</taxon>
    </lineage>
</organism>